<feature type="chain" id="PRO_5036997880" evidence="4">
    <location>
        <begin position="24"/>
        <end position="423"/>
    </location>
</feature>
<keyword evidence="3" id="KW-0574">Periplasm</keyword>
<protein>
    <submittedName>
        <fullName evidence="5">Extracellular solute-binding protein</fullName>
    </submittedName>
</protein>
<reference evidence="5" key="1">
    <citation type="submission" date="2020-11" db="EMBL/GenBank/DDBJ databases">
        <authorList>
            <person name="Kim M.K."/>
        </authorList>
    </citation>
    <scope>NUCLEOTIDE SEQUENCE</scope>
    <source>
        <strain evidence="5">BT350</strain>
    </source>
</reference>
<dbReference type="RefSeq" id="WP_196271917.1">
    <property type="nucleotide sequence ID" value="NZ_JADQDO010000004.1"/>
</dbReference>
<evidence type="ECO:0000313" key="5">
    <source>
        <dbReference type="EMBL" id="MBF9233939.1"/>
    </source>
</evidence>
<dbReference type="Proteomes" id="UP000599312">
    <property type="component" value="Unassembled WGS sequence"/>
</dbReference>
<dbReference type="PANTHER" id="PTHR43649">
    <property type="entry name" value="ARABINOSE-BINDING PROTEIN-RELATED"/>
    <property type="match status" value="1"/>
</dbReference>
<evidence type="ECO:0000256" key="1">
    <source>
        <dbReference type="ARBA" id="ARBA00004418"/>
    </source>
</evidence>
<evidence type="ECO:0000256" key="3">
    <source>
        <dbReference type="ARBA" id="ARBA00022764"/>
    </source>
</evidence>
<dbReference type="InterPro" id="IPR006059">
    <property type="entry name" value="SBP"/>
</dbReference>
<dbReference type="PANTHER" id="PTHR43649:SF12">
    <property type="entry name" value="DIACETYLCHITOBIOSE BINDING PROTEIN DASA"/>
    <property type="match status" value="1"/>
</dbReference>
<dbReference type="GO" id="GO:0042597">
    <property type="term" value="C:periplasmic space"/>
    <property type="evidence" value="ECO:0007669"/>
    <property type="project" value="UniProtKB-SubCell"/>
</dbReference>
<evidence type="ECO:0000256" key="4">
    <source>
        <dbReference type="SAM" id="SignalP"/>
    </source>
</evidence>
<name>A0A931BSF6_9HYPH</name>
<sequence>MKGFKKLTLGALALTLSASASLAATEVRIMWYSDGNEGEVLQDIVKRFETQNPDIKVVIDNVAFGVIKDQLPVQLEAGRGPDIVRVVELKSQAKHWLDLRAHLKDAATFEKSFSSTLDWMRDDGSNALPGFMTQLTITGPLVNTTLFEQAGVPVPGDKATWDEWAAAARKVAQNQKVPIALAFDRSGHRFMGPAISMGAKVIGPDGKPALVDEGFKAMAQRIADWHKDGTMPREIWGGVAGTTYKGANDEFVNGQVAVYFSGSWQVAQFSQKIGDKFDWSAGSEPCGPAACTGMPGGAGLVAVKYSQHPKEVARVMEYLASEPVVREFSERTLFLPAHQGVAAKGVDFKSKDPNVKKSLDTFLKATQSASPLALKMQSYKWSGAIYAAAISRLGQVVSGEAQLADAYVRIEEDIKQKVAEASR</sequence>
<dbReference type="Gene3D" id="3.40.190.10">
    <property type="entry name" value="Periplasmic binding protein-like II"/>
    <property type="match status" value="1"/>
</dbReference>
<evidence type="ECO:0000256" key="2">
    <source>
        <dbReference type="ARBA" id="ARBA00008520"/>
    </source>
</evidence>
<keyword evidence="6" id="KW-1185">Reference proteome</keyword>
<gene>
    <name evidence="5" type="ORF">I2H38_11175</name>
</gene>
<proteinExistence type="inferred from homology"/>
<comment type="subcellular location">
    <subcellularLocation>
        <location evidence="1">Periplasm</location>
    </subcellularLocation>
</comment>
<keyword evidence="4" id="KW-0732">Signal</keyword>
<dbReference type="SUPFAM" id="SSF53850">
    <property type="entry name" value="Periplasmic binding protein-like II"/>
    <property type="match status" value="1"/>
</dbReference>
<dbReference type="InterPro" id="IPR050490">
    <property type="entry name" value="Bact_solute-bd_prot1"/>
</dbReference>
<feature type="signal peptide" evidence="4">
    <location>
        <begin position="1"/>
        <end position="23"/>
    </location>
</feature>
<organism evidence="5 6">
    <name type="scientific">Microvirga alba</name>
    <dbReference type="NCBI Taxonomy" id="2791025"/>
    <lineage>
        <taxon>Bacteria</taxon>
        <taxon>Pseudomonadati</taxon>
        <taxon>Pseudomonadota</taxon>
        <taxon>Alphaproteobacteria</taxon>
        <taxon>Hyphomicrobiales</taxon>
        <taxon>Methylobacteriaceae</taxon>
        <taxon>Microvirga</taxon>
    </lineage>
</organism>
<comment type="similarity">
    <text evidence="2">Belongs to the bacterial solute-binding protein 1 family.</text>
</comment>
<dbReference type="Pfam" id="PF01547">
    <property type="entry name" value="SBP_bac_1"/>
    <property type="match status" value="1"/>
</dbReference>
<dbReference type="AlphaFoldDB" id="A0A931BSF6"/>
<dbReference type="EMBL" id="JADQDO010000004">
    <property type="protein sequence ID" value="MBF9233939.1"/>
    <property type="molecule type" value="Genomic_DNA"/>
</dbReference>
<evidence type="ECO:0000313" key="6">
    <source>
        <dbReference type="Proteomes" id="UP000599312"/>
    </source>
</evidence>
<comment type="caution">
    <text evidence="5">The sequence shown here is derived from an EMBL/GenBank/DDBJ whole genome shotgun (WGS) entry which is preliminary data.</text>
</comment>
<accession>A0A931BSF6</accession>